<proteinExistence type="predicted"/>
<accession>A0A2L2TTU0</accession>
<dbReference type="Proteomes" id="UP000245910">
    <property type="component" value="Chromosome I"/>
</dbReference>
<evidence type="ECO:0000313" key="1">
    <source>
        <dbReference type="EMBL" id="CEI67476.1"/>
    </source>
</evidence>
<protein>
    <submittedName>
        <fullName evidence="1">Uncharacterized protein</fullName>
    </submittedName>
</protein>
<name>A0A2L2TTU0_9HYPO</name>
<dbReference type="AlphaFoldDB" id="A0A2L2TTU0"/>
<evidence type="ECO:0000313" key="2">
    <source>
        <dbReference type="Proteomes" id="UP000245910"/>
    </source>
</evidence>
<dbReference type="EMBL" id="LN649229">
    <property type="protein sequence ID" value="CEI67476.1"/>
    <property type="molecule type" value="Genomic_DNA"/>
</dbReference>
<reference evidence="2" key="1">
    <citation type="submission" date="2014-10" db="EMBL/GenBank/DDBJ databases">
        <authorList>
            <person name="King R."/>
        </authorList>
    </citation>
    <scope>NUCLEOTIDE SEQUENCE [LARGE SCALE GENOMIC DNA]</scope>
    <source>
        <strain evidence="2">A3/5</strain>
    </source>
</reference>
<keyword evidence="2" id="KW-1185">Reference proteome</keyword>
<sequence>MELTCRDARDTNNTTPKVPVLIHVKSGFLIFRSAGDYNHESCPPVCDSCPVQSDWVHREKEAVRPSRERETAAQRIVLGERFSQQVKCEAFLAMVRVMTEAMGLMHEEEYD</sequence>
<organism evidence="1 2">
    <name type="scientific">Fusarium venenatum</name>
    <dbReference type="NCBI Taxonomy" id="56646"/>
    <lineage>
        <taxon>Eukaryota</taxon>
        <taxon>Fungi</taxon>
        <taxon>Dikarya</taxon>
        <taxon>Ascomycota</taxon>
        <taxon>Pezizomycotina</taxon>
        <taxon>Sordariomycetes</taxon>
        <taxon>Hypocreomycetidae</taxon>
        <taxon>Hypocreales</taxon>
        <taxon>Nectriaceae</taxon>
        <taxon>Fusarium</taxon>
    </lineage>
</organism>